<reference evidence="1" key="1">
    <citation type="submission" date="2022-11" db="EMBL/GenBank/DDBJ databases">
        <authorList>
            <person name="Scott C."/>
            <person name="Bruce N."/>
        </authorList>
    </citation>
    <scope>NUCLEOTIDE SEQUENCE</scope>
</reference>
<dbReference type="EMBL" id="CALLCH030000001">
    <property type="protein sequence ID" value="CAI4211304.1"/>
    <property type="molecule type" value="Genomic_DNA"/>
</dbReference>
<comment type="caution">
    <text evidence="1">The sequence shown here is derived from an EMBL/GenBank/DDBJ whole genome shotgun (WGS) entry which is preliminary data.</text>
</comment>
<gene>
    <name evidence="1" type="ORF">PPNO1_LOCUS1100</name>
</gene>
<protein>
    <submittedName>
        <fullName evidence="1">Uncharacterized protein</fullName>
    </submittedName>
</protein>
<name>A0A9P1GVY6_9PEZI</name>
<accession>A0A9P1GVY6</accession>
<proteinExistence type="predicted"/>
<dbReference type="AlphaFoldDB" id="A0A9P1GVY6"/>
<evidence type="ECO:0000313" key="1">
    <source>
        <dbReference type="EMBL" id="CAI4211304.1"/>
    </source>
</evidence>
<keyword evidence="2" id="KW-1185">Reference proteome</keyword>
<dbReference type="OrthoDB" id="4777353at2759"/>
<dbReference type="Proteomes" id="UP000838763">
    <property type="component" value="Unassembled WGS sequence"/>
</dbReference>
<sequence>MQEFVDELQTVRDNISQVVREVMADFRQPSLPTADTTFIGLEPEHIGYFNPDAPDDGTGISMETDITIFTDVFIFTSRLRHRAAIHGEALIRLVWDRCLLGSALVWHLQILTAAERLALHTASIEVVATRLEKDFCPDHASAFARLTKARYTLWDAFQNKDMMIFVIIVVRNAKACGMNDHAQLISAFEAFDGPIQMVLGFARPTVDTTLEQFTMTIKNCGKNTLAQGKEYQARTGSG</sequence>
<organism evidence="1 2">
    <name type="scientific">Parascedosporium putredinis</name>
    <dbReference type="NCBI Taxonomy" id="1442378"/>
    <lineage>
        <taxon>Eukaryota</taxon>
        <taxon>Fungi</taxon>
        <taxon>Dikarya</taxon>
        <taxon>Ascomycota</taxon>
        <taxon>Pezizomycotina</taxon>
        <taxon>Sordariomycetes</taxon>
        <taxon>Hypocreomycetidae</taxon>
        <taxon>Microascales</taxon>
        <taxon>Microascaceae</taxon>
        <taxon>Parascedosporium</taxon>
    </lineage>
</organism>
<evidence type="ECO:0000313" key="2">
    <source>
        <dbReference type="Proteomes" id="UP000838763"/>
    </source>
</evidence>